<dbReference type="InterPro" id="IPR029062">
    <property type="entry name" value="Class_I_gatase-like"/>
</dbReference>
<organism evidence="11 12">
    <name type="scientific">Aquatica leii</name>
    <dbReference type="NCBI Taxonomy" id="1421715"/>
    <lineage>
        <taxon>Eukaryota</taxon>
        <taxon>Metazoa</taxon>
        <taxon>Ecdysozoa</taxon>
        <taxon>Arthropoda</taxon>
        <taxon>Hexapoda</taxon>
        <taxon>Insecta</taxon>
        <taxon>Pterygota</taxon>
        <taxon>Neoptera</taxon>
        <taxon>Endopterygota</taxon>
        <taxon>Coleoptera</taxon>
        <taxon>Polyphaga</taxon>
        <taxon>Elateriformia</taxon>
        <taxon>Elateroidea</taxon>
        <taxon>Lampyridae</taxon>
        <taxon>Luciolinae</taxon>
        <taxon>Aquatica</taxon>
    </lineage>
</organism>
<dbReference type="Proteomes" id="UP001353858">
    <property type="component" value="Unassembled WGS sequence"/>
</dbReference>
<reference evidence="12" key="1">
    <citation type="submission" date="2023-01" db="EMBL/GenBank/DDBJ databases">
        <title>Key to firefly adult light organ development and bioluminescence: homeobox transcription factors regulate luciferase expression and transportation to peroxisome.</title>
        <authorList>
            <person name="Fu X."/>
        </authorList>
    </citation>
    <scope>NUCLEOTIDE SEQUENCE [LARGE SCALE GENOMIC DNA]</scope>
</reference>
<comment type="similarity">
    <text evidence="2">Belongs to the peptidase C26 family.</text>
</comment>
<dbReference type="PROSITE" id="PS51273">
    <property type="entry name" value="GATASE_TYPE_1"/>
    <property type="match status" value="1"/>
</dbReference>
<dbReference type="InterPro" id="IPR011697">
    <property type="entry name" value="Peptidase_C26"/>
</dbReference>
<dbReference type="EC" id="3.4.19.9" evidence="3"/>
<evidence type="ECO:0000256" key="9">
    <source>
        <dbReference type="SAM" id="Coils"/>
    </source>
</evidence>
<evidence type="ECO:0000256" key="3">
    <source>
        <dbReference type="ARBA" id="ARBA00012886"/>
    </source>
</evidence>
<evidence type="ECO:0000256" key="10">
    <source>
        <dbReference type="SAM" id="SignalP"/>
    </source>
</evidence>
<dbReference type="EMBL" id="JARPUR010000004">
    <property type="protein sequence ID" value="KAK4876561.1"/>
    <property type="molecule type" value="Genomic_DNA"/>
</dbReference>
<dbReference type="SUPFAM" id="SSF52317">
    <property type="entry name" value="Class I glutamine amidotransferase-like"/>
    <property type="match status" value="1"/>
</dbReference>
<dbReference type="PANTHER" id="PTHR11315:SF0">
    <property type="entry name" value="FOLATE GAMMA-GLUTAMYL HYDROLASE"/>
    <property type="match status" value="1"/>
</dbReference>
<proteinExistence type="inferred from homology"/>
<feature type="signal peptide" evidence="10">
    <location>
        <begin position="1"/>
        <end position="16"/>
    </location>
</feature>
<protein>
    <recommendedName>
        <fullName evidence="3">folate gamma-glutamyl hydrolase</fullName>
        <ecNumber evidence="3">3.4.19.9</ecNumber>
    </recommendedName>
</protein>
<evidence type="ECO:0000256" key="7">
    <source>
        <dbReference type="PIRSR" id="PIRSR615527-1"/>
    </source>
</evidence>
<keyword evidence="4" id="KW-0964">Secreted</keyword>
<comment type="caution">
    <text evidence="11">The sequence shown here is derived from an EMBL/GenBank/DDBJ whole genome shotgun (WGS) entry which is preliminary data.</text>
</comment>
<dbReference type="PANTHER" id="PTHR11315">
    <property type="entry name" value="PROTEASE FAMILY C26 GAMMA-GLUTAMYL HYDROLASE"/>
    <property type="match status" value="1"/>
</dbReference>
<feature type="chain" id="PRO_5042892949" description="folate gamma-glutamyl hydrolase" evidence="10">
    <location>
        <begin position="17"/>
        <end position="280"/>
    </location>
</feature>
<keyword evidence="6" id="KW-0378">Hydrolase</keyword>
<comment type="caution">
    <text evidence="8">Lacks conserved residue(s) required for the propagation of feature annotation.</text>
</comment>
<evidence type="ECO:0000256" key="4">
    <source>
        <dbReference type="ARBA" id="ARBA00022525"/>
    </source>
</evidence>
<dbReference type="AlphaFoldDB" id="A0AAN7P852"/>
<accession>A0AAN7P852</accession>
<dbReference type="GO" id="GO:0046900">
    <property type="term" value="P:tetrahydrofolylpolyglutamate metabolic process"/>
    <property type="evidence" value="ECO:0007669"/>
    <property type="project" value="TreeGrafter"/>
</dbReference>
<dbReference type="PROSITE" id="PS51275">
    <property type="entry name" value="PEPTIDASE_C26_GGH"/>
    <property type="match status" value="1"/>
</dbReference>
<keyword evidence="12" id="KW-1185">Reference proteome</keyword>
<keyword evidence="9" id="KW-0175">Coiled coil</keyword>
<feature type="coiled-coil region" evidence="9">
    <location>
        <begin position="245"/>
        <end position="279"/>
    </location>
</feature>
<feature type="active site" description="Nucleophile" evidence="7">
    <location>
        <position position="124"/>
    </location>
</feature>
<dbReference type="GO" id="GO:0005773">
    <property type="term" value="C:vacuole"/>
    <property type="evidence" value="ECO:0007669"/>
    <property type="project" value="TreeGrafter"/>
</dbReference>
<sequence>MKAIIILLSTISLVTAYTTVPIIGILSQETYSIDNLFPEKYDSFIAASYVKLLESAGARVIPIWIGQNKDYYHKVVDNTNGIVFPGGAVYFNQTCGYSEAGQIIYNYAVKLNRNGDYYPIWGICLGMELLMEVAVGLSNTEVRETCSSTKISLPLEFKNGYRTSKTFKNASHEVIHILTNENVTYNYHQFCVTEKGMKDHGLDKDWKVLSTNKDENGLEFVSSYESKLYPFYAMEDKVDAILKKLEEMEVVQVRMEQKLDALQAELDNLKKEHTKLTEKN</sequence>
<evidence type="ECO:0000313" key="12">
    <source>
        <dbReference type="Proteomes" id="UP001353858"/>
    </source>
</evidence>
<evidence type="ECO:0000256" key="5">
    <source>
        <dbReference type="ARBA" id="ARBA00022729"/>
    </source>
</evidence>
<dbReference type="Pfam" id="PF07722">
    <property type="entry name" value="Peptidase_C26"/>
    <property type="match status" value="1"/>
</dbReference>
<dbReference type="GO" id="GO:0005576">
    <property type="term" value="C:extracellular region"/>
    <property type="evidence" value="ECO:0007669"/>
    <property type="project" value="UniProtKB-SubCell"/>
</dbReference>
<evidence type="ECO:0000256" key="8">
    <source>
        <dbReference type="PROSITE-ProRule" id="PRU00607"/>
    </source>
</evidence>
<evidence type="ECO:0000256" key="1">
    <source>
        <dbReference type="ARBA" id="ARBA00004239"/>
    </source>
</evidence>
<dbReference type="Gene3D" id="3.40.50.880">
    <property type="match status" value="1"/>
</dbReference>
<name>A0AAN7P852_9COLE</name>
<evidence type="ECO:0000313" key="11">
    <source>
        <dbReference type="EMBL" id="KAK4876561.1"/>
    </source>
</evidence>
<evidence type="ECO:0000256" key="6">
    <source>
        <dbReference type="ARBA" id="ARBA00022801"/>
    </source>
</evidence>
<dbReference type="InterPro" id="IPR015527">
    <property type="entry name" value="Pept_C26_g-glut_hydrolase"/>
</dbReference>
<comment type="subcellular location">
    <subcellularLocation>
        <location evidence="1">Secreted</location>
        <location evidence="1">Extracellular space</location>
    </subcellularLocation>
</comment>
<keyword evidence="5 10" id="KW-0732">Signal</keyword>
<dbReference type="GO" id="GO:0034722">
    <property type="term" value="F:gamma-glutamyl-peptidase activity"/>
    <property type="evidence" value="ECO:0007669"/>
    <property type="project" value="UniProtKB-EC"/>
</dbReference>
<evidence type="ECO:0000256" key="2">
    <source>
        <dbReference type="ARBA" id="ARBA00011083"/>
    </source>
</evidence>
<gene>
    <name evidence="11" type="ORF">RN001_009067</name>
</gene>